<dbReference type="STRING" id="710696.Intca_2445"/>
<name>E6S6G3_INTC7</name>
<gene>
    <name evidence="3" type="ordered locus">Intca_2445</name>
</gene>
<evidence type="ECO:0000256" key="2">
    <source>
        <dbReference type="SAM" id="SignalP"/>
    </source>
</evidence>
<dbReference type="PANTHER" id="PTHR42941">
    <property type="entry name" value="SLL1037 PROTEIN"/>
    <property type="match status" value="1"/>
</dbReference>
<dbReference type="PANTHER" id="PTHR42941:SF1">
    <property type="entry name" value="SLL1037 PROTEIN"/>
    <property type="match status" value="1"/>
</dbReference>
<feature type="chain" id="PRO_5003210419" evidence="2">
    <location>
        <begin position="29"/>
        <end position="339"/>
    </location>
</feature>
<evidence type="ECO:0000256" key="1">
    <source>
        <dbReference type="SAM" id="MobiDB-lite"/>
    </source>
</evidence>
<sequence>MTPITSPTPRRRLTTAVGALVIAGLALSACGGKQTQEPAAGGTAGSDACEISAGQVTIATGNSTGVYYVLGGGIASLLSSKSPLKATAAETGASVQNIQQLAGGQYDIAFSLADTAADAIAGKGAFTEPQQIQALGRIHSNYTQVVVRKDSGIKSLEDMRGKRISTGSPKSGTEVIATRLLQSAGLDINTDVQAQRLELGKTVDGMKDGSIDGFVWSGGLPTPALTDLFTSQKDAVEFIDITPTLPKMREINAVYTEGAIPAATYGLDADVKTIVVPNVLLVREDFPTGNACGIVKLLWGSSDELAKVHPSGKEFTKENGPQTDPIPLHPGAKQAFDGM</sequence>
<dbReference type="eggNOG" id="COG2358">
    <property type="taxonomic scope" value="Bacteria"/>
</dbReference>
<dbReference type="Gene3D" id="3.40.190.10">
    <property type="entry name" value="Periplasmic binding protein-like II"/>
    <property type="match status" value="2"/>
</dbReference>
<evidence type="ECO:0000313" key="3">
    <source>
        <dbReference type="EMBL" id="ADU48952.1"/>
    </source>
</evidence>
<dbReference type="SUPFAM" id="SSF53850">
    <property type="entry name" value="Periplasmic binding protein-like II"/>
    <property type="match status" value="1"/>
</dbReference>
<feature type="region of interest" description="Disordered" evidence="1">
    <location>
        <begin position="311"/>
        <end position="339"/>
    </location>
</feature>
<keyword evidence="4" id="KW-1185">Reference proteome</keyword>
<dbReference type="EMBL" id="CP002343">
    <property type="protein sequence ID" value="ADU48952.1"/>
    <property type="molecule type" value="Genomic_DNA"/>
</dbReference>
<dbReference type="Pfam" id="PF16868">
    <property type="entry name" value="NMT1_3"/>
    <property type="match status" value="1"/>
</dbReference>
<dbReference type="KEGG" id="ica:Intca_2445"/>
<dbReference type="RefSeq" id="WP_013493266.1">
    <property type="nucleotide sequence ID" value="NC_014830.1"/>
</dbReference>
<dbReference type="NCBIfam" id="TIGR02122">
    <property type="entry name" value="TRAP_TAXI"/>
    <property type="match status" value="1"/>
</dbReference>
<dbReference type="OrthoDB" id="5582316at2"/>
<dbReference type="AlphaFoldDB" id="E6S6G3"/>
<dbReference type="HOGENOM" id="CLU_033215_4_1_11"/>
<dbReference type="CDD" id="cd13569">
    <property type="entry name" value="PBP2_TAXI_TRAP_like_1"/>
    <property type="match status" value="1"/>
</dbReference>
<dbReference type="Proteomes" id="UP000008914">
    <property type="component" value="Chromosome"/>
</dbReference>
<proteinExistence type="predicted"/>
<keyword evidence="2" id="KW-0732">Signal</keyword>
<dbReference type="InterPro" id="IPR011852">
    <property type="entry name" value="TRAP_TAXI"/>
</dbReference>
<evidence type="ECO:0000313" key="4">
    <source>
        <dbReference type="Proteomes" id="UP000008914"/>
    </source>
</evidence>
<protein>
    <submittedName>
        <fullName evidence="3">TRAP transporter solute receptor, TAXI family</fullName>
    </submittedName>
</protein>
<keyword evidence="3" id="KW-0675">Receptor</keyword>
<reference evidence="3 4" key="1">
    <citation type="journal article" date="2010" name="Stand. Genomic Sci.">
        <title>Complete genome sequence of Intrasporangium calvum type strain (7 KIP).</title>
        <authorList>
            <person name="Del Rio T.G."/>
            <person name="Chertkov O."/>
            <person name="Yasawong M."/>
            <person name="Lucas S."/>
            <person name="Deshpande S."/>
            <person name="Cheng J.F."/>
            <person name="Detter C."/>
            <person name="Tapia R."/>
            <person name="Han C."/>
            <person name="Goodwin L."/>
            <person name="Pitluck S."/>
            <person name="Liolios K."/>
            <person name="Ivanova N."/>
            <person name="Mavromatis K."/>
            <person name="Pati A."/>
            <person name="Chen A."/>
            <person name="Palaniappan K."/>
            <person name="Land M."/>
            <person name="Hauser L."/>
            <person name="Chang Y.J."/>
            <person name="Jeffries C.D."/>
            <person name="Rohde M."/>
            <person name="Pukall R."/>
            <person name="Sikorski J."/>
            <person name="Goker M."/>
            <person name="Woyke T."/>
            <person name="Bristow J."/>
            <person name="Eisen J.A."/>
            <person name="Markowitz V."/>
            <person name="Hugenholtz P."/>
            <person name="Kyrpides N.C."/>
            <person name="Klenk H.P."/>
            <person name="Lapidus A."/>
        </authorList>
    </citation>
    <scope>NUCLEOTIDE SEQUENCE [LARGE SCALE GENOMIC DNA]</scope>
    <source>
        <strain evidence="4">ATCC 23552 / DSM 43043 / JCM 3097 / NBRC 12989 / 7 KIP</strain>
    </source>
</reference>
<accession>E6S6G3</accession>
<organism evidence="3 4">
    <name type="scientific">Intrasporangium calvum (strain ATCC 23552 / DSM 43043 / JCM 3097 / NBRC 12989 / NCIMB 10167 / NRRL B-3866 / 7 KIP)</name>
    <dbReference type="NCBI Taxonomy" id="710696"/>
    <lineage>
        <taxon>Bacteria</taxon>
        <taxon>Bacillati</taxon>
        <taxon>Actinomycetota</taxon>
        <taxon>Actinomycetes</taxon>
        <taxon>Micrococcales</taxon>
        <taxon>Intrasporangiaceae</taxon>
        <taxon>Intrasporangium</taxon>
    </lineage>
</organism>
<feature type="signal peptide" evidence="2">
    <location>
        <begin position="1"/>
        <end position="28"/>
    </location>
</feature>